<feature type="chain" id="PRO_5031294106" evidence="1">
    <location>
        <begin position="23"/>
        <end position="517"/>
    </location>
</feature>
<keyword evidence="1" id="KW-0732">Signal</keyword>
<dbReference type="InterPro" id="IPR032675">
    <property type="entry name" value="LRR_dom_sf"/>
</dbReference>
<reference evidence="2" key="1">
    <citation type="submission" date="2021-01" db="EMBL/GenBank/DDBJ databases">
        <authorList>
            <person name="Corre E."/>
            <person name="Pelletier E."/>
            <person name="Niang G."/>
            <person name="Scheremetjew M."/>
            <person name="Finn R."/>
            <person name="Kale V."/>
            <person name="Holt S."/>
            <person name="Cochrane G."/>
            <person name="Meng A."/>
            <person name="Brown T."/>
            <person name="Cohen L."/>
        </authorList>
    </citation>
    <scope>NUCLEOTIDE SEQUENCE</scope>
    <source>
        <strain evidence="2">NIES-381</strain>
    </source>
</reference>
<dbReference type="SUPFAM" id="SSF52047">
    <property type="entry name" value="RNI-like"/>
    <property type="match status" value="1"/>
</dbReference>
<accession>A0A7S1II88</accession>
<dbReference type="Gene3D" id="3.80.10.10">
    <property type="entry name" value="Ribonuclease Inhibitor"/>
    <property type="match status" value="2"/>
</dbReference>
<organism evidence="2">
    <name type="scientific">Eutreptiella gymnastica</name>
    <dbReference type="NCBI Taxonomy" id="73025"/>
    <lineage>
        <taxon>Eukaryota</taxon>
        <taxon>Discoba</taxon>
        <taxon>Euglenozoa</taxon>
        <taxon>Euglenida</taxon>
        <taxon>Spirocuta</taxon>
        <taxon>Euglenophyceae</taxon>
        <taxon>Eutreptiales</taxon>
        <taxon>Eutreptiaceae</taxon>
        <taxon>Eutreptiella</taxon>
    </lineage>
</organism>
<gene>
    <name evidence="2" type="ORF">EGYM00392_LOCUS24576</name>
</gene>
<name>A0A7S1II88_9EUGL</name>
<evidence type="ECO:0000256" key="1">
    <source>
        <dbReference type="SAM" id="SignalP"/>
    </source>
</evidence>
<evidence type="ECO:0000313" key="2">
    <source>
        <dbReference type="EMBL" id="CAD9013474.1"/>
    </source>
</evidence>
<proteinExistence type="predicted"/>
<dbReference type="AlphaFoldDB" id="A0A7S1II88"/>
<sequence length="517" mass="57312">MPDTLTPRLLVFLVGLAQHVTSLNRLSIVGGLWEEKHAGVLGLLLLKNPQLRSIEFTGSLHCKVLNEIVKYCKHLERLWKTDTEKRDLEPGETDRGQFPMDSSLLASILSGCPHLTELRIGGVRFTESQPPMGHELLPCPLTSSAIQVLHIENIGCNGGNGPGDSNANSSSRFGKCSFPKLRALCVSEQYASLESGSCLPFSDILNIIDQSHELERVEISAQFAFTKADCQRIVRCIPKLQCLQLKPYTSSFVHHTEPRLTDAALDILLKGLSLESLSIESIGWEEHWDSYSDLQEPFLLLQYPFPSLSVFTQNIDRFQYLQTCILFGEVTNLFVHSLLSTCKSLSRLELYILGRKTAVDDTLFAPIPTTDPYTSLKTLHLHLWKVSSQSSSRSVLTAGCLKDLRYKFPSLEKLAVLGLKNTDSQVCQAIATEATHVQHLVVGPLLNTTSELLNIVGCLHTLQQLDLCWDGGSLPTGDEVFDSALGTKTLFTIIKQINPNVRVQDTTGHFYPLSALT</sequence>
<dbReference type="EMBL" id="HBGA01065915">
    <property type="protein sequence ID" value="CAD9013474.1"/>
    <property type="molecule type" value="Transcribed_RNA"/>
</dbReference>
<protein>
    <submittedName>
        <fullName evidence="2">Uncharacterized protein</fullName>
    </submittedName>
</protein>
<feature type="signal peptide" evidence="1">
    <location>
        <begin position="1"/>
        <end position="22"/>
    </location>
</feature>